<dbReference type="PANTHER" id="PTHR43072:SF23">
    <property type="entry name" value="UPF0039 PROTEIN C11D3.02C"/>
    <property type="match status" value="1"/>
</dbReference>
<dbReference type="RefSeq" id="WP_160587540.1">
    <property type="nucleotide sequence ID" value="NZ_BMHN01000001.1"/>
</dbReference>
<organism evidence="4 5">
    <name type="scientific">Pyruvatibacter mobilis</name>
    <dbReference type="NCBI Taxonomy" id="1712261"/>
    <lineage>
        <taxon>Bacteria</taxon>
        <taxon>Pseudomonadati</taxon>
        <taxon>Pseudomonadota</taxon>
        <taxon>Alphaproteobacteria</taxon>
        <taxon>Hyphomicrobiales</taxon>
        <taxon>Parvibaculaceae</taxon>
        <taxon>Pyruvatibacter</taxon>
    </lineage>
</organism>
<keyword evidence="1 4" id="KW-0808">Transferase</keyword>
<dbReference type="CDD" id="cd04301">
    <property type="entry name" value="NAT_SF"/>
    <property type="match status" value="1"/>
</dbReference>
<dbReference type="SUPFAM" id="SSF55729">
    <property type="entry name" value="Acyl-CoA N-acyltransferases (Nat)"/>
    <property type="match status" value="1"/>
</dbReference>
<comment type="caution">
    <text evidence="4">The sequence shown here is derived from an EMBL/GenBank/DDBJ whole genome shotgun (WGS) entry which is preliminary data.</text>
</comment>
<evidence type="ECO:0000259" key="3">
    <source>
        <dbReference type="PROSITE" id="PS51186"/>
    </source>
</evidence>
<protein>
    <submittedName>
        <fullName evidence="4">GNAT family N-acetyltransferase</fullName>
    </submittedName>
</protein>
<dbReference type="GeneID" id="300654928"/>
<name>A0A845QAV4_9HYPH</name>
<keyword evidence="2" id="KW-0012">Acyltransferase</keyword>
<dbReference type="EMBL" id="WXYQ01000005">
    <property type="protein sequence ID" value="NBG95607.1"/>
    <property type="molecule type" value="Genomic_DNA"/>
</dbReference>
<feature type="domain" description="N-acetyltransferase" evidence="3">
    <location>
        <begin position="6"/>
        <end position="165"/>
    </location>
</feature>
<dbReference type="InterPro" id="IPR016181">
    <property type="entry name" value="Acyl_CoA_acyltransferase"/>
</dbReference>
<dbReference type="Proteomes" id="UP000470384">
    <property type="component" value="Unassembled WGS sequence"/>
</dbReference>
<dbReference type="PANTHER" id="PTHR43072">
    <property type="entry name" value="N-ACETYLTRANSFERASE"/>
    <property type="match status" value="1"/>
</dbReference>
<sequence>MTATTAVTRHARDADLAQIVDLYNHYVRETAITFDIEPFTVETRAAWLGQFRETGPHQLLVAERGGEILGYAGTMPFRAKAAYDRSVETTIYIRDGFGGQGLGRALYEALFHALEGAPVHRLLAGMTLPNDASDALHRRMGFEPCGVFPEVGFKFGRYWDVQWYDRPLRAG</sequence>
<accession>A0A845QAV4</accession>
<dbReference type="GO" id="GO:0016747">
    <property type="term" value="F:acyltransferase activity, transferring groups other than amino-acyl groups"/>
    <property type="evidence" value="ECO:0007669"/>
    <property type="project" value="InterPro"/>
</dbReference>
<proteinExistence type="predicted"/>
<gene>
    <name evidence="4" type="ORF">GTQ45_07650</name>
</gene>
<keyword evidence="5" id="KW-1185">Reference proteome</keyword>
<dbReference type="Gene3D" id="3.40.630.30">
    <property type="match status" value="1"/>
</dbReference>
<dbReference type="Pfam" id="PF13420">
    <property type="entry name" value="Acetyltransf_4"/>
    <property type="match status" value="1"/>
</dbReference>
<reference evidence="4 5" key="1">
    <citation type="journal article" date="2016" name="Int. J. Syst. Evol. Microbiol.">
        <title>Pyruvatibacter mobilis gen. nov., sp. nov., a marine bacterium from the culture broth of Picochlorum sp. 122.</title>
        <authorList>
            <person name="Wang G."/>
            <person name="Tang M."/>
            <person name="Wu H."/>
            <person name="Dai S."/>
            <person name="Li T."/>
            <person name="Chen C."/>
            <person name="He H."/>
            <person name="Fan J."/>
            <person name="Xiang W."/>
            <person name="Li X."/>
        </authorList>
    </citation>
    <scope>NUCLEOTIDE SEQUENCE [LARGE SCALE GENOMIC DNA]</scope>
    <source>
        <strain evidence="4 5">GYP-11</strain>
    </source>
</reference>
<dbReference type="PROSITE" id="PS51186">
    <property type="entry name" value="GNAT"/>
    <property type="match status" value="1"/>
</dbReference>
<dbReference type="OrthoDB" id="5459937at2"/>
<evidence type="ECO:0000313" key="4">
    <source>
        <dbReference type="EMBL" id="NBG95607.1"/>
    </source>
</evidence>
<dbReference type="AlphaFoldDB" id="A0A845QAV4"/>
<evidence type="ECO:0000256" key="1">
    <source>
        <dbReference type="ARBA" id="ARBA00022679"/>
    </source>
</evidence>
<evidence type="ECO:0000256" key="2">
    <source>
        <dbReference type="ARBA" id="ARBA00023315"/>
    </source>
</evidence>
<dbReference type="InterPro" id="IPR000182">
    <property type="entry name" value="GNAT_dom"/>
</dbReference>
<evidence type="ECO:0000313" key="5">
    <source>
        <dbReference type="Proteomes" id="UP000470384"/>
    </source>
</evidence>